<keyword evidence="7 13" id="KW-0418">Kinase</keyword>
<dbReference type="Gene3D" id="3.30.565.10">
    <property type="entry name" value="Histidine kinase-like ATPase, C-terminal domain"/>
    <property type="match status" value="1"/>
</dbReference>
<dbReference type="SMART" id="SM00388">
    <property type="entry name" value="HisKA"/>
    <property type="match status" value="1"/>
</dbReference>
<accession>A0ABX3CC80</accession>
<evidence type="ECO:0000256" key="4">
    <source>
        <dbReference type="ARBA" id="ARBA00022553"/>
    </source>
</evidence>
<dbReference type="CDD" id="cd00075">
    <property type="entry name" value="HATPase"/>
    <property type="match status" value="1"/>
</dbReference>
<keyword evidence="5" id="KW-0808">Transferase</keyword>
<dbReference type="CDD" id="cd00082">
    <property type="entry name" value="HisKA"/>
    <property type="match status" value="1"/>
</dbReference>
<keyword evidence="10" id="KW-0472">Membrane</keyword>
<dbReference type="PRINTS" id="PR00344">
    <property type="entry name" value="BCTRLSENSOR"/>
</dbReference>
<evidence type="ECO:0000256" key="3">
    <source>
        <dbReference type="ARBA" id="ARBA00012438"/>
    </source>
</evidence>
<dbReference type="Proteomes" id="UP000180280">
    <property type="component" value="Unassembled WGS sequence"/>
</dbReference>
<dbReference type="SUPFAM" id="SSF47384">
    <property type="entry name" value="Homodimeric domain of signal transducing histidine kinase"/>
    <property type="match status" value="1"/>
</dbReference>
<evidence type="ECO:0000256" key="9">
    <source>
        <dbReference type="ARBA" id="ARBA00023012"/>
    </source>
</evidence>
<comment type="catalytic activity">
    <reaction evidence="1">
        <text>ATP + protein L-histidine = ADP + protein N-phospho-L-histidine.</text>
        <dbReference type="EC" id="2.7.13.3"/>
    </reaction>
</comment>
<protein>
    <recommendedName>
        <fullName evidence="3">histidine kinase</fullName>
        <ecNumber evidence="3">2.7.13.3</ecNumber>
    </recommendedName>
</protein>
<dbReference type="PROSITE" id="PS50109">
    <property type="entry name" value="HIS_KIN"/>
    <property type="match status" value="1"/>
</dbReference>
<evidence type="ECO:0000313" key="13">
    <source>
        <dbReference type="EMBL" id="OHX19635.1"/>
    </source>
</evidence>
<organism evidence="13 14">
    <name type="scientific">Chromobacterium sphagni</name>
    <dbReference type="NCBI Taxonomy" id="1903179"/>
    <lineage>
        <taxon>Bacteria</taxon>
        <taxon>Pseudomonadati</taxon>
        <taxon>Pseudomonadota</taxon>
        <taxon>Betaproteobacteria</taxon>
        <taxon>Neisseriales</taxon>
        <taxon>Chromobacteriaceae</taxon>
        <taxon>Chromobacterium</taxon>
    </lineage>
</organism>
<dbReference type="Pfam" id="PF00512">
    <property type="entry name" value="HisKA"/>
    <property type="match status" value="1"/>
</dbReference>
<dbReference type="PANTHER" id="PTHR45436:SF15">
    <property type="entry name" value="SENSOR HISTIDINE KINASE CUSS"/>
    <property type="match status" value="1"/>
</dbReference>
<dbReference type="InterPro" id="IPR036890">
    <property type="entry name" value="HATPase_C_sf"/>
</dbReference>
<comment type="caution">
    <text evidence="13">The sequence shown here is derived from an EMBL/GenBank/DDBJ whole genome shotgun (WGS) entry which is preliminary data.</text>
</comment>
<evidence type="ECO:0000256" key="8">
    <source>
        <dbReference type="ARBA" id="ARBA00022989"/>
    </source>
</evidence>
<dbReference type="EMBL" id="MKCT01000030">
    <property type="protein sequence ID" value="OHX19635.1"/>
    <property type="molecule type" value="Genomic_DNA"/>
</dbReference>
<keyword evidence="8" id="KW-1133">Transmembrane helix</keyword>
<evidence type="ECO:0000256" key="10">
    <source>
        <dbReference type="ARBA" id="ARBA00023136"/>
    </source>
</evidence>
<dbReference type="Gene3D" id="1.10.287.130">
    <property type="match status" value="1"/>
</dbReference>
<dbReference type="InterPro" id="IPR036097">
    <property type="entry name" value="HisK_dim/P_sf"/>
</dbReference>
<dbReference type="PANTHER" id="PTHR45436">
    <property type="entry name" value="SENSOR HISTIDINE KINASE YKOH"/>
    <property type="match status" value="1"/>
</dbReference>
<feature type="domain" description="Histidine kinase" evidence="11">
    <location>
        <begin position="236"/>
        <end position="450"/>
    </location>
</feature>
<dbReference type="RefSeq" id="WP_071113373.1">
    <property type="nucleotide sequence ID" value="NZ_MKCT01000030.1"/>
</dbReference>
<evidence type="ECO:0000256" key="2">
    <source>
        <dbReference type="ARBA" id="ARBA00004141"/>
    </source>
</evidence>
<dbReference type="SMART" id="SM00387">
    <property type="entry name" value="HATPase_c"/>
    <property type="match status" value="1"/>
</dbReference>
<dbReference type="SUPFAM" id="SSF55874">
    <property type="entry name" value="ATPase domain of HSP90 chaperone/DNA topoisomerase II/histidine kinase"/>
    <property type="match status" value="1"/>
</dbReference>
<name>A0ABX3CC80_9NEIS</name>
<evidence type="ECO:0000313" key="14">
    <source>
        <dbReference type="Proteomes" id="UP000180280"/>
    </source>
</evidence>
<dbReference type="GO" id="GO:0016301">
    <property type="term" value="F:kinase activity"/>
    <property type="evidence" value="ECO:0007669"/>
    <property type="project" value="UniProtKB-KW"/>
</dbReference>
<keyword evidence="14" id="KW-1185">Reference proteome</keyword>
<evidence type="ECO:0000256" key="6">
    <source>
        <dbReference type="ARBA" id="ARBA00022692"/>
    </source>
</evidence>
<evidence type="ECO:0000256" key="5">
    <source>
        <dbReference type="ARBA" id="ARBA00022679"/>
    </source>
</evidence>
<sequence length="453" mass="49395">MDSIQKQLRESVQFRLSLSLATLILLLALAAGAFSFTAAYNEANALQDDVLRQVAALFNQQHIPLAHQANRRLENCNEESRVVIQYLSDSGKAKADSDAGTLLPLPTSLPDGLHTLQINGESFRVLLKTTVGKERIAVAQETGLRDQIARDSALRTVMPFLVLVPMLLLAVSRLVRKIFQPIAVLSGEIDRRGELELHPVETAELPAEIRPFVVAINRLLERVAQMVENQRRFVADAAHELRSPLTALSLQAERMAQTDMPLPAWQRLEALRRGIERGRVLLDQLLALARVQAAPKLAHAPVSAQQVYRQVLEDLLPLAEAKRIDIGVEGEQDAQIAPSELDLLAMVKNLVDNAIRYTPHGGRVDLEVVLSGGGAMLRIVDSGPGIPPEERDRVFDPFYRALGTDQLGSSLGLSIIKAIADRIGADVRLDWADPAACAGLCVCVAFPPAALAA</sequence>
<dbReference type="InterPro" id="IPR050428">
    <property type="entry name" value="TCS_sensor_his_kinase"/>
</dbReference>
<dbReference type="InterPro" id="IPR004358">
    <property type="entry name" value="Sig_transdc_His_kin-like_C"/>
</dbReference>
<proteinExistence type="predicted"/>
<comment type="subcellular location">
    <subcellularLocation>
        <location evidence="2">Membrane</location>
        <topology evidence="2">Multi-pass membrane protein</topology>
    </subcellularLocation>
</comment>
<feature type="domain" description="HAMP" evidence="12">
    <location>
        <begin position="176"/>
        <end position="228"/>
    </location>
</feature>
<evidence type="ECO:0000256" key="1">
    <source>
        <dbReference type="ARBA" id="ARBA00000085"/>
    </source>
</evidence>
<dbReference type="PROSITE" id="PS50885">
    <property type="entry name" value="HAMP"/>
    <property type="match status" value="1"/>
</dbReference>
<dbReference type="EC" id="2.7.13.3" evidence="3"/>
<dbReference type="InterPro" id="IPR003661">
    <property type="entry name" value="HisK_dim/P_dom"/>
</dbReference>
<dbReference type="InterPro" id="IPR003660">
    <property type="entry name" value="HAMP_dom"/>
</dbReference>
<dbReference type="InterPro" id="IPR003594">
    <property type="entry name" value="HATPase_dom"/>
</dbReference>
<gene>
    <name evidence="13" type="ORF">BI344_17305</name>
</gene>
<keyword evidence="6" id="KW-0812">Transmembrane</keyword>
<dbReference type="InterPro" id="IPR005467">
    <property type="entry name" value="His_kinase_dom"/>
</dbReference>
<dbReference type="Pfam" id="PF02518">
    <property type="entry name" value="HATPase_c"/>
    <property type="match status" value="1"/>
</dbReference>
<evidence type="ECO:0000256" key="7">
    <source>
        <dbReference type="ARBA" id="ARBA00022777"/>
    </source>
</evidence>
<keyword evidence="4" id="KW-0597">Phosphoprotein</keyword>
<evidence type="ECO:0000259" key="12">
    <source>
        <dbReference type="PROSITE" id="PS50885"/>
    </source>
</evidence>
<keyword evidence="9" id="KW-0902">Two-component regulatory system</keyword>
<evidence type="ECO:0000259" key="11">
    <source>
        <dbReference type="PROSITE" id="PS50109"/>
    </source>
</evidence>
<reference evidence="13 14" key="1">
    <citation type="submission" date="2016-09" db="EMBL/GenBank/DDBJ databases">
        <title>Chromobacterium muskegensis sp. nov., an insecticidal bacterium isolated from Sphagnum bogs.</title>
        <authorList>
            <person name="Sparks M.E."/>
            <person name="Blackburn M.B."/>
            <person name="Gundersen-Rindal D.E."/>
            <person name="Mitchell A."/>
            <person name="Farrar R."/>
            <person name="Kuhar D."/>
        </authorList>
    </citation>
    <scope>NUCLEOTIDE SEQUENCE [LARGE SCALE GENOMIC DNA]</scope>
    <source>
        <strain evidence="13 14">14B-1</strain>
    </source>
</reference>